<dbReference type="InterPro" id="IPR045249">
    <property type="entry name" value="HARBI1-like"/>
</dbReference>
<evidence type="ECO:0000256" key="3">
    <source>
        <dbReference type="ARBA" id="ARBA00006958"/>
    </source>
</evidence>
<keyword evidence="10" id="KW-1185">Reference proteome</keyword>
<dbReference type="Proteomes" id="UP001217089">
    <property type="component" value="Unassembled WGS sequence"/>
</dbReference>
<comment type="subcellular location">
    <subcellularLocation>
        <location evidence="2">Nucleus</location>
    </subcellularLocation>
</comment>
<accession>A0ABQ9FWH2</accession>
<evidence type="ECO:0000256" key="7">
    <source>
        <dbReference type="ARBA" id="ARBA00023242"/>
    </source>
</evidence>
<keyword evidence="6" id="KW-0378">Hydrolase</keyword>
<comment type="cofactor">
    <cofactor evidence="1">
        <name>a divalent metal cation</name>
        <dbReference type="ChEBI" id="CHEBI:60240"/>
    </cofactor>
</comment>
<feature type="domain" description="DDE Tnp4" evidence="8">
    <location>
        <begin position="69"/>
        <end position="219"/>
    </location>
</feature>
<protein>
    <recommendedName>
        <fullName evidence="8">DDE Tnp4 domain-containing protein</fullName>
    </recommendedName>
</protein>
<proteinExistence type="inferred from homology"/>
<evidence type="ECO:0000256" key="4">
    <source>
        <dbReference type="ARBA" id="ARBA00022722"/>
    </source>
</evidence>
<keyword evidence="7" id="KW-0539">Nucleus</keyword>
<dbReference type="PANTHER" id="PTHR22930:SF85">
    <property type="entry name" value="GH03217P-RELATED"/>
    <property type="match status" value="1"/>
</dbReference>
<gene>
    <name evidence="9" type="ORF">KUTeg_000892</name>
</gene>
<dbReference type="EMBL" id="JARBDR010000031">
    <property type="protein sequence ID" value="KAJ8321554.1"/>
    <property type="molecule type" value="Genomic_DNA"/>
</dbReference>
<keyword evidence="4" id="KW-0540">Nuclease</keyword>
<evidence type="ECO:0000256" key="1">
    <source>
        <dbReference type="ARBA" id="ARBA00001968"/>
    </source>
</evidence>
<evidence type="ECO:0000313" key="10">
    <source>
        <dbReference type="Proteomes" id="UP001217089"/>
    </source>
</evidence>
<dbReference type="Pfam" id="PF13359">
    <property type="entry name" value="DDE_Tnp_4"/>
    <property type="match status" value="1"/>
</dbReference>
<organism evidence="9 10">
    <name type="scientific">Tegillarca granosa</name>
    <name type="common">Malaysian cockle</name>
    <name type="synonym">Anadara granosa</name>
    <dbReference type="NCBI Taxonomy" id="220873"/>
    <lineage>
        <taxon>Eukaryota</taxon>
        <taxon>Metazoa</taxon>
        <taxon>Spiralia</taxon>
        <taxon>Lophotrochozoa</taxon>
        <taxon>Mollusca</taxon>
        <taxon>Bivalvia</taxon>
        <taxon>Autobranchia</taxon>
        <taxon>Pteriomorphia</taxon>
        <taxon>Arcoida</taxon>
        <taxon>Arcoidea</taxon>
        <taxon>Arcidae</taxon>
        <taxon>Tegillarca</taxon>
    </lineage>
</organism>
<comment type="similarity">
    <text evidence="3">Belongs to the HARBI1 family.</text>
</comment>
<evidence type="ECO:0000256" key="5">
    <source>
        <dbReference type="ARBA" id="ARBA00022723"/>
    </source>
</evidence>
<reference evidence="9 10" key="1">
    <citation type="submission" date="2022-12" db="EMBL/GenBank/DDBJ databases">
        <title>Chromosome-level genome of Tegillarca granosa.</title>
        <authorList>
            <person name="Kim J."/>
        </authorList>
    </citation>
    <scope>NUCLEOTIDE SEQUENCE [LARGE SCALE GENOMIC DNA]</scope>
    <source>
        <strain evidence="9">Teg-2019</strain>
        <tissue evidence="9">Adductor muscle</tissue>
    </source>
</reference>
<name>A0ABQ9FWH2_TEGGR</name>
<evidence type="ECO:0000256" key="6">
    <source>
        <dbReference type="ARBA" id="ARBA00022801"/>
    </source>
</evidence>
<dbReference type="InterPro" id="IPR027806">
    <property type="entry name" value="HARBI1_dom"/>
</dbReference>
<keyword evidence="5" id="KW-0479">Metal-binding</keyword>
<evidence type="ECO:0000313" key="9">
    <source>
        <dbReference type="EMBL" id="KAJ8321554.1"/>
    </source>
</evidence>
<evidence type="ECO:0000256" key="2">
    <source>
        <dbReference type="ARBA" id="ARBA00004123"/>
    </source>
</evidence>
<sequence>MASLDKYSSIADRFGVSESTASCAIRNLLQFIQENLVKKVIIWPTGDELQEIQDLYMELKGFPGVVGMIDGSHIRIHKPQIRGIDYYNRKEYYSIVLQAVVREDMRFTDVFTGFPGKVHDARILKESPLYNMAKNMDRNFHILGDSAYPNLPWLLVPFRDNGHLTYAQKTFNKTHSSIRSNVERAFGQLKGRFTRLQSVNQRDIRTIVQTILTGCVLHNICIINHDDMDDMLNCDERLFK</sequence>
<evidence type="ECO:0000259" key="8">
    <source>
        <dbReference type="Pfam" id="PF13359"/>
    </source>
</evidence>
<dbReference type="PANTHER" id="PTHR22930">
    <property type="match status" value="1"/>
</dbReference>
<comment type="caution">
    <text evidence="9">The sequence shown here is derived from an EMBL/GenBank/DDBJ whole genome shotgun (WGS) entry which is preliminary data.</text>
</comment>